<protein>
    <submittedName>
        <fullName evidence="5">Iron(III) transport system substrate-binding protein</fullName>
    </submittedName>
</protein>
<feature type="binding site" evidence="4">
    <location>
        <position position="260"/>
    </location>
    <ligand>
        <name>Fe cation</name>
        <dbReference type="ChEBI" id="CHEBI:24875"/>
    </ligand>
</feature>
<keyword evidence="3" id="KW-0732">Signal</keyword>
<dbReference type="PANTHER" id="PTHR30006:SF15">
    <property type="entry name" value="IRON-UTILIZATION PERIPLASMIC PROTEIN"/>
    <property type="match status" value="1"/>
</dbReference>
<keyword evidence="2" id="KW-0410">Iron transport</keyword>
<dbReference type="EMBL" id="BLRX01000029">
    <property type="protein sequence ID" value="GFP24990.1"/>
    <property type="molecule type" value="Genomic_DNA"/>
</dbReference>
<accession>A0A6V8NZV9</accession>
<evidence type="ECO:0000313" key="6">
    <source>
        <dbReference type="Proteomes" id="UP000543224"/>
    </source>
</evidence>
<sequence length="374" mass="41269">MAKKGVLIGSIVVLVSLVLLLGVAIGRITVPGEEIVKEEIVKEEIVKEEVPKEEIVREEPGQTRQVVNLYSARHYGVEPVFTEFTKETGIEVRFTTGSDAALRERLKAEGRFTPADIYIAVDAGNLWLAAQDGLLQPVESEILEQNIPANLRDPQNRWFGLTQRVRTIMYHPERVSPEELSTYEALADPQWRGRLILRPATHSYTQSLVASLIAAHDEAGAEEIIRGWLANEPTLIDSDTRILETLAAGGGDVAIANHYYLGRLSEADPAFPVRIFWANQGEDERGVHVNINGAGVTAHAPNRENAIKLLEWLSSPGGQKLFADTNHEFPVNPEVTPHPLIVGFGPFTRDPISIAEYGLLQAAAIKLLDRVGYK</sequence>
<dbReference type="Gene3D" id="3.40.190.10">
    <property type="entry name" value="Periplasmic binding protein-like II"/>
    <property type="match status" value="2"/>
</dbReference>
<name>A0A6V8NZV9_9ACTN</name>
<evidence type="ECO:0000256" key="1">
    <source>
        <dbReference type="ARBA" id="ARBA00008520"/>
    </source>
</evidence>
<feature type="binding site" evidence="4">
    <location>
        <position position="259"/>
    </location>
    <ligand>
        <name>Fe cation</name>
        <dbReference type="ChEBI" id="CHEBI:24875"/>
    </ligand>
</feature>
<dbReference type="GO" id="GO:0030288">
    <property type="term" value="C:outer membrane-bounded periplasmic space"/>
    <property type="evidence" value="ECO:0007669"/>
    <property type="project" value="TreeGrafter"/>
</dbReference>
<evidence type="ECO:0000313" key="5">
    <source>
        <dbReference type="EMBL" id="GFP24990.1"/>
    </source>
</evidence>
<keyword evidence="2" id="KW-0406">Ion transport</keyword>
<proteinExistence type="inferred from homology"/>
<dbReference type="Pfam" id="PF13416">
    <property type="entry name" value="SBP_bac_8"/>
    <property type="match status" value="1"/>
</dbReference>
<dbReference type="CDD" id="cd13542">
    <property type="entry name" value="PBP2_FutA1_ilke"/>
    <property type="match status" value="1"/>
</dbReference>
<evidence type="ECO:0000256" key="4">
    <source>
        <dbReference type="PIRSR" id="PIRSR002825-1"/>
    </source>
</evidence>
<keyword evidence="4" id="KW-0479">Metal-binding</keyword>
<dbReference type="PANTHER" id="PTHR30006">
    <property type="entry name" value="THIAMINE-BINDING PERIPLASMIC PROTEIN-RELATED"/>
    <property type="match status" value="1"/>
</dbReference>
<keyword evidence="4" id="KW-0408">Iron</keyword>
<keyword evidence="2" id="KW-0813">Transport</keyword>
<evidence type="ECO:0000256" key="2">
    <source>
        <dbReference type="ARBA" id="ARBA00022496"/>
    </source>
</evidence>
<dbReference type="GO" id="GO:0006826">
    <property type="term" value="P:iron ion transport"/>
    <property type="evidence" value="ECO:0007669"/>
    <property type="project" value="UniProtKB-KW"/>
</dbReference>
<dbReference type="GO" id="GO:0046872">
    <property type="term" value="F:metal ion binding"/>
    <property type="evidence" value="ECO:0007669"/>
    <property type="project" value="UniProtKB-KW"/>
</dbReference>
<dbReference type="InterPro" id="IPR026045">
    <property type="entry name" value="Ferric-bd"/>
</dbReference>
<reference evidence="5 6" key="1">
    <citation type="journal article" date="2020" name="Front. Microbiol.">
        <title>Single-cell genomics of novel Actinobacteria with the Wood-Ljungdahl pathway discovered in a serpentinizing system.</title>
        <authorList>
            <person name="Merino N."/>
            <person name="Kawai M."/>
            <person name="Boyd E.S."/>
            <person name="Colman D.R."/>
            <person name="McGlynn S.E."/>
            <person name="Nealson K.H."/>
            <person name="Kurokawa K."/>
            <person name="Hongoh Y."/>
        </authorList>
    </citation>
    <scope>NUCLEOTIDE SEQUENCE [LARGE SCALE GENOMIC DNA]</scope>
    <source>
        <strain evidence="5 6">S25</strain>
    </source>
</reference>
<dbReference type="SUPFAM" id="SSF53850">
    <property type="entry name" value="Periplasmic binding protein-like II"/>
    <property type="match status" value="1"/>
</dbReference>
<dbReference type="Proteomes" id="UP000543224">
    <property type="component" value="Unassembled WGS sequence"/>
</dbReference>
<evidence type="ECO:0000256" key="3">
    <source>
        <dbReference type="ARBA" id="ARBA00022729"/>
    </source>
</evidence>
<comment type="caution">
    <text evidence="5">The sequence shown here is derived from an EMBL/GenBank/DDBJ whole genome shotgun (WGS) entry which is preliminary data.</text>
</comment>
<feature type="binding site" evidence="4">
    <location>
        <position position="74"/>
    </location>
    <ligand>
        <name>Fe cation</name>
        <dbReference type="ChEBI" id="CHEBI:24875"/>
    </ligand>
</feature>
<comment type="similarity">
    <text evidence="1">Belongs to the bacterial solute-binding protein 1 family.</text>
</comment>
<dbReference type="PIRSF" id="PIRSF002825">
    <property type="entry name" value="CfbpA"/>
    <property type="match status" value="1"/>
</dbReference>
<gene>
    <name evidence="5" type="ORF">HKBW3S25_00428</name>
</gene>
<dbReference type="AlphaFoldDB" id="A0A6V8NZV9"/>
<organism evidence="5 6">
    <name type="scientific">Candidatus Hakubella thermalkaliphila</name>
    <dbReference type="NCBI Taxonomy" id="2754717"/>
    <lineage>
        <taxon>Bacteria</taxon>
        <taxon>Bacillati</taxon>
        <taxon>Actinomycetota</taxon>
        <taxon>Actinomycetota incertae sedis</taxon>
        <taxon>Candidatus Hakubellales</taxon>
        <taxon>Candidatus Hakubellaceae</taxon>
        <taxon>Candidatus Hakubella</taxon>
    </lineage>
</organism>
<dbReference type="InterPro" id="IPR006059">
    <property type="entry name" value="SBP"/>
</dbReference>